<sequence>MRKFLIVFLLMGIFSCETREHGDLIDKVEEKLFLDMNDANSYEFVSFEVTSQKTMEDYYMDKIYSERRRRNSFQEQKDKVVEANLGKPDSEKRGYRYNDYYDDISFYDEVVEDATKNIERFERLIKNHGSRPYHTKAKYRFRENNSSGNKVLRKKSVSINHSEDKVSIY</sequence>
<keyword evidence="2" id="KW-1185">Reference proteome</keyword>
<proteinExistence type="predicted"/>
<dbReference type="Proteomes" id="UP001155077">
    <property type="component" value="Unassembled WGS sequence"/>
</dbReference>
<evidence type="ECO:0008006" key="3">
    <source>
        <dbReference type="Google" id="ProtNLM"/>
    </source>
</evidence>
<evidence type="ECO:0000313" key="1">
    <source>
        <dbReference type="EMBL" id="MCM8570270.1"/>
    </source>
</evidence>
<organism evidence="1 2">
    <name type="scientific">Gramella jeungdoensis</name>
    <dbReference type="NCBI Taxonomy" id="708091"/>
    <lineage>
        <taxon>Bacteria</taxon>
        <taxon>Pseudomonadati</taxon>
        <taxon>Bacteroidota</taxon>
        <taxon>Flavobacteriia</taxon>
        <taxon>Flavobacteriales</taxon>
        <taxon>Flavobacteriaceae</taxon>
        <taxon>Christiangramia</taxon>
    </lineage>
</organism>
<protein>
    <recommendedName>
        <fullName evidence="3">Lipoprotein</fullName>
    </recommendedName>
</protein>
<evidence type="ECO:0000313" key="2">
    <source>
        <dbReference type="Proteomes" id="UP001155077"/>
    </source>
</evidence>
<reference evidence="1" key="1">
    <citation type="submission" date="2022-06" db="EMBL/GenBank/DDBJ databases">
        <title>Gramella sediminis sp. nov., isolated from deep-sea sediment of the Indian Ocean.</title>
        <authorList>
            <person name="Yang L."/>
        </authorList>
    </citation>
    <scope>NUCLEOTIDE SEQUENCE</scope>
    <source>
        <strain evidence="1">HMD3159</strain>
    </source>
</reference>
<dbReference type="PROSITE" id="PS51257">
    <property type="entry name" value="PROKAR_LIPOPROTEIN"/>
    <property type="match status" value="1"/>
</dbReference>
<gene>
    <name evidence="1" type="ORF">NE848_12825</name>
</gene>
<dbReference type="EMBL" id="JAMSCK010000004">
    <property type="protein sequence ID" value="MCM8570270.1"/>
    <property type="molecule type" value="Genomic_DNA"/>
</dbReference>
<accession>A0ABT0Z4X5</accession>
<name>A0ABT0Z4X5_9FLAO</name>
<dbReference type="RefSeq" id="WP_252114203.1">
    <property type="nucleotide sequence ID" value="NZ_JAMSCK010000004.1"/>
</dbReference>
<comment type="caution">
    <text evidence="1">The sequence shown here is derived from an EMBL/GenBank/DDBJ whole genome shotgun (WGS) entry which is preliminary data.</text>
</comment>